<name>A0A0D3KT75_EMIH1</name>
<dbReference type="HOGENOM" id="CLU_009539_3_1_1"/>
<dbReference type="PROSITE" id="PS50076">
    <property type="entry name" value="DNAJ_2"/>
    <property type="match status" value="1"/>
</dbReference>
<dbReference type="CDD" id="cd06257">
    <property type="entry name" value="DnaJ"/>
    <property type="match status" value="1"/>
</dbReference>
<keyword evidence="2" id="KW-0863">Zinc-finger</keyword>
<keyword evidence="1" id="KW-0479">Metal-binding</keyword>
<evidence type="ECO:0000256" key="3">
    <source>
        <dbReference type="ARBA" id="ARBA00022833"/>
    </source>
</evidence>
<feature type="region of interest" description="Disordered" evidence="4">
    <location>
        <begin position="127"/>
        <end position="151"/>
    </location>
</feature>
<reference evidence="7" key="1">
    <citation type="journal article" date="2013" name="Nature">
        <title>Pan genome of the phytoplankton Emiliania underpins its global distribution.</title>
        <authorList>
            <person name="Read B.A."/>
            <person name="Kegel J."/>
            <person name="Klute M.J."/>
            <person name="Kuo A."/>
            <person name="Lefebvre S.C."/>
            <person name="Maumus F."/>
            <person name="Mayer C."/>
            <person name="Miller J."/>
            <person name="Monier A."/>
            <person name="Salamov A."/>
            <person name="Young J."/>
            <person name="Aguilar M."/>
            <person name="Claverie J.M."/>
            <person name="Frickenhaus S."/>
            <person name="Gonzalez K."/>
            <person name="Herman E.K."/>
            <person name="Lin Y.C."/>
            <person name="Napier J."/>
            <person name="Ogata H."/>
            <person name="Sarno A.F."/>
            <person name="Shmutz J."/>
            <person name="Schroeder D."/>
            <person name="de Vargas C."/>
            <person name="Verret F."/>
            <person name="von Dassow P."/>
            <person name="Valentin K."/>
            <person name="Van de Peer Y."/>
            <person name="Wheeler G."/>
            <person name="Dacks J.B."/>
            <person name="Delwiche C.F."/>
            <person name="Dyhrman S.T."/>
            <person name="Glockner G."/>
            <person name="John U."/>
            <person name="Richards T."/>
            <person name="Worden A.Z."/>
            <person name="Zhang X."/>
            <person name="Grigoriev I.V."/>
            <person name="Allen A.E."/>
            <person name="Bidle K."/>
            <person name="Borodovsky M."/>
            <person name="Bowler C."/>
            <person name="Brownlee C."/>
            <person name="Cock J.M."/>
            <person name="Elias M."/>
            <person name="Gladyshev V.N."/>
            <person name="Groth M."/>
            <person name="Guda C."/>
            <person name="Hadaegh A."/>
            <person name="Iglesias-Rodriguez M.D."/>
            <person name="Jenkins J."/>
            <person name="Jones B.M."/>
            <person name="Lawson T."/>
            <person name="Leese F."/>
            <person name="Lindquist E."/>
            <person name="Lobanov A."/>
            <person name="Lomsadze A."/>
            <person name="Malik S.B."/>
            <person name="Marsh M.E."/>
            <person name="Mackinder L."/>
            <person name="Mock T."/>
            <person name="Mueller-Roeber B."/>
            <person name="Pagarete A."/>
            <person name="Parker M."/>
            <person name="Probert I."/>
            <person name="Quesneville H."/>
            <person name="Raines C."/>
            <person name="Rensing S.A."/>
            <person name="Riano-Pachon D.M."/>
            <person name="Richier S."/>
            <person name="Rokitta S."/>
            <person name="Shiraiwa Y."/>
            <person name="Soanes D.M."/>
            <person name="van der Giezen M."/>
            <person name="Wahlund T.M."/>
            <person name="Williams B."/>
            <person name="Wilson W."/>
            <person name="Wolfe G."/>
            <person name="Wurch L.L."/>
        </authorList>
    </citation>
    <scope>NUCLEOTIDE SEQUENCE</scope>
</reference>
<protein>
    <recommendedName>
        <fullName evidence="5">J domain-containing protein</fullName>
    </recommendedName>
</protein>
<dbReference type="EnsemblProtists" id="EOD38960">
    <property type="protein sequence ID" value="EOD38960"/>
    <property type="gene ID" value="EMIHUDRAFT_122124"/>
</dbReference>
<evidence type="ECO:0000256" key="1">
    <source>
        <dbReference type="ARBA" id="ARBA00022723"/>
    </source>
</evidence>
<dbReference type="FunFam" id="1.10.287.110:FF:000046">
    <property type="entry name" value="dnaJ homolog subfamily C member 21"/>
    <property type="match status" value="1"/>
</dbReference>
<dbReference type="SMART" id="SM00271">
    <property type="entry name" value="DnaJ"/>
    <property type="match status" value="1"/>
</dbReference>
<organism evidence="6 7">
    <name type="scientific">Emiliania huxleyi (strain CCMP1516)</name>
    <dbReference type="NCBI Taxonomy" id="280463"/>
    <lineage>
        <taxon>Eukaryota</taxon>
        <taxon>Haptista</taxon>
        <taxon>Haptophyta</taxon>
        <taxon>Prymnesiophyceae</taxon>
        <taxon>Isochrysidales</taxon>
        <taxon>Noelaerhabdaceae</taxon>
        <taxon>Emiliania</taxon>
    </lineage>
</organism>
<dbReference type="RefSeq" id="XP_005791389.1">
    <property type="nucleotide sequence ID" value="XM_005791332.1"/>
</dbReference>
<dbReference type="Gene3D" id="1.10.287.110">
    <property type="entry name" value="DnaJ domain"/>
    <property type="match status" value="1"/>
</dbReference>
<proteinExistence type="predicted"/>
<dbReference type="GeneID" id="17284233"/>
<dbReference type="InterPro" id="IPR001623">
    <property type="entry name" value="DnaJ_domain"/>
</dbReference>
<dbReference type="PaxDb" id="2903-EOD38960"/>
<keyword evidence="3" id="KW-0862">Zinc</keyword>
<dbReference type="PANTHER" id="PTHR44029">
    <property type="entry name" value="DNAJ HOMOLOG SUBFAMILY C MEMBER 21"/>
    <property type="match status" value="1"/>
</dbReference>
<dbReference type="InterPro" id="IPR018253">
    <property type="entry name" value="DnaJ_domain_CS"/>
</dbReference>
<dbReference type="PROSITE" id="PS00636">
    <property type="entry name" value="DNAJ_1"/>
    <property type="match status" value="1"/>
</dbReference>
<dbReference type="InterPro" id="IPR051964">
    <property type="entry name" value="Chaperone_stress_response"/>
</dbReference>
<dbReference type="STRING" id="2903.R1FIS5"/>
<keyword evidence="7" id="KW-1185">Reference proteome</keyword>
<dbReference type="GO" id="GO:0008270">
    <property type="term" value="F:zinc ion binding"/>
    <property type="evidence" value="ECO:0007669"/>
    <property type="project" value="UniProtKB-KW"/>
</dbReference>
<dbReference type="PRINTS" id="PR00625">
    <property type="entry name" value="JDOMAIN"/>
</dbReference>
<feature type="domain" description="J" evidence="5">
    <location>
        <begin position="3"/>
        <end position="69"/>
    </location>
</feature>
<reference evidence="6" key="2">
    <citation type="submission" date="2024-10" db="UniProtKB">
        <authorList>
            <consortium name="EnsemblProtists"/>
        </authorList>
    </citation>
    <scope>IDENTIFICATION</scope>
</reference>
<dbReference type="GO" id="GO:0005737">
    <property type="term" value="C:cytoplasm"/>
    <property type="evidence" value="ECO:0007669"/>
    <property type="project" value="TreeGrafter"/>
</dbReference>
<dbReference type="KEGG" id="ehx:EMIHUDRAFT_122124"/>
<evidence type="ECO:0000256" key="4">
    <source>
        <dbReference type="SAM" id="MobiDB-lite"/>
    </source>
</evidence>
<dbReference type="AlphaFoldDB" id="A0A0D3KT75"/>
<sequence>MRCHYEVLGVERDADDDALKKAYRKLALKWHPDKNQDQIELATETFKQIQSAYAVLSDKHERAWYDDHREAILRGAGGGSAGGGDEDDDGGFDLWAYFSSSAYSGFGDDERGFYAAYSRVFEAVDKAERDSGAKGKPPAPELGRSDAAWSE</sequence>
<dbReference type="SUPFAM" id="SSF46565">
    <property type="entry name" value="Chaperone J-domain"/>
    <property type="match status" value="1"/>
</dbReference>
<dbReference type="Proteomes" id="UP000013827">
    <property type="component" value="Unassembled WGS sequence"/>
</dbReference>
<evidence type="ECO:0000313" key="6">
    <source>
        <dbReference type="EnsemblProtists" id="EOD38960"/>
    </source>
</evidence>
<evidence type="ECO:0000259" key="5">
    <source>
        <dbReference type="PROSITE" id="PS50076"/>
    </source>
</evidence>
<dbReference type="InterPro" id="IPR036869">
    <property type="entry name" value="J_dom_sf"/>
</dbReference>
<dbReference type="Pfam" id="PF00226">
    <property type="entry name" value="DnaJ"/>
    <property type="match status" value="1"/>
</dbReference>
<evidence type="ECO:0000256" key="2">
    <source>
        <dbReference type="ARBA" id="ARBA00022771"/>
    </source>
</evidence>
<accession>A0A0D3KT75</accession>
<evidence type="ECO:0000313" key="7">
    <source>
        <dbReference type="Proteomes" id="UP000013827"/>
    </source>
</evidence>
<dbReference type="PANTHER" id="PTHR44029:SF1">
    <property type="entry name" value="DNAJ HOMOLOG SUBFAMILY C MEMBER 21"/>
    <property type="match status" value="1"/>
</dbReference>